<dbReference type="AlphaFoldDB" id="A0A2S4UBK6"/>
<evidence type="ECO:0000313" key="2">
    <source>
        <dbReference type="EMBL" id="POV94576.1"/>
    </source>
</evidence>
<evidence type="ECO:0000256" key="1">
    <source>
        <dbReference type="SAM" id="Phobius"/>
    </source>
</evidence>
<keyword evidence="1" id="KW-1133">Transmembrane helix</keyword>
<accession>A0A2S4UBK6</accession>
<organism evidence="2 3">
    <name type="scientific">Puccinia striiformis</name>
    <dbReference type="NCBI Taxonomy" id="27350"/>
    <lineage>
        <taxon>Eukaryota</taxon>
        <taxon>Fungi</taxon>
        <taxon>Dikarya</taxon>
        <taxon>Basidiomycota</taxon>
        <taxon>Pucciniomycotina</taxon>
        <taxon>Pucciniomycetes</taxon>
        <taxon>Pucciniales</taxon>
        <taxon>Pucciniaceae</taxon>
        <taxon>Puccinia</taxon>
    </lineage>
</organism>
<keyword evidence="1" id="KW-0472">Membrane</keyword>
<dbReference type="VEuPathDB" id="FungiDB:PSTT_16779"/>
<keyword evidence="1" id="KW-0812">Transmembrane</keyword>
<keyword evidence="3" id="KW-1185">Reference proteome</keyword>
<dbReference type="EMBL" id="PKSL01000406">
    <property type="protein sequence ID" value="POV94576.1"/>
    <property type="molecule type" value="Genomic_DNA"/>
</dbReference>
<feature type="transmembrane region" description="Helical" evidence="1">
    <location>
        <begin position="25"/>
        <end position="43"/>
    </location>
</feature>
<reference evidence="2" key="1">
    <citation type="submission" date="2017-12" db="EMBL/GenBank/DDBJ databases">
        <title>Gene loss provides genomic basis for host adaptation in cereal stripe rust fungi.</title>
        <authorList>
            <person name="Xia C."/>
        </authorList>
    </citation>
    <scope>NUCLEOTIDE SEQUENCE [LARGE SCALE GENOMIC DNA]</scope>
    <source>
        <strain evidence="2">93-210</strain>
    </source>
</reference>
<proteinExistence type="predicted"/>
<gene>
    <name evidence="2" type="ORF">PSTT_16779</name>
</gene>
<dbReference type="Proteomes" id="UP000239156">
    <property type="component" value="Unassembled WGS sequence"/>
</dbReference>
<sequence>MQSPPAYYASQFPDDSHPQPKTTQFVMRFMLAIAINLIAVSVVPQPVAAITKWTKCGYIDPDLCYCKDQGPDRISSVLQIRIAFSSLTVGKILPSSTRTLISLYVSVCDPTSRFIVRQNSRLSTRVPRIIDTDLQDVFGIAQGILQ</sequence>
<evidence type="ECO:0000313" key="3">
    <source>
        <dbReference type="Proteomes" id="UP000239156"/>
    </source>
</evidence>
<protein>
    <submittedName>
        <fullName evidence="2">Uncharacterized protein</fullName>
    </submittedName>
</protein>
<comment type="caution">
    <text evidence="2">The sequence shown here is derived from an EMBL/GenBank/DDBJ whole genome shotgun (WGS) entry which is preliminary data.</text>
</comment>
<name>A0A2S4UBK6_9BASI</name>